<gene>
    <name evidence="1" type="ORF">SAMN05192580_2514</name>
</gene>
<evidence type="ECO:0008006" key="3">
    <source>
        <dbReference type="Google" id="ProtNLM"/>
    </source>
</evidence>
<dbReference type="EMBL" id="FOZG01000002">
    <property type="protein sequence ID" value="SFS00501.1"/>
    <property type="molecule type" value="Genomic_DNA"/>
</dbReference>
<reference evidence="1 2" key="1">
    <citation type="submission" date="2016-10" db="EMBL/GenBank/DDBJ databases">
        <authorList>
            <person name="de Groot N.N."/>
        </authorList>
    </citation>
    <scope>NUCLEOTIDE SEQUENCE [LARGE SCALE GENOMIC DNA]</scope>
    <source>
        <strain evidence="1 2">S5-249</strain>
    </source>
</reference>
<dbReference type="AlphaFoldDB" id="A0A1I6LAJ8"/>
<accession>A0A1I6LAJ8</accession>
<dbReference type="OrthoDB" id="281270at2"/>
<keyword evidence="2" id="KW-1185">Reference proteome</keyword>
<organism evidence="1 2">
    <name type="scientific">Sphingomonas jatrophae</name>
    <dbReference type="NCBI Taxonomy" id="1166337"/>
    <lineage>
        <taxon>Bacteria</taxon>
        <taxon>Pseudomonadati</taxon>
        <taxon>Pseudomonadota</taxon>
        <taxon>Alphaproteobacteria</taxon>
        <taxon>Sphingomonadales</taxon>
        <taxon>Sphingomonadaceae</taxon>
        <taxon>Sphingomonas</taxon>
    </lineage>
</organism>
<name>A0A1I6LAJ8_9SPHN</name>
<dbReference type="Proteomes" id="UP000198824">
    <property type="component" value="Unassembled WGS sequence"/>
</dbReference>
<evidence type="ECO:0000313" key="2">
    <source>
        <dbReference type="Proteomes" id="UP000198824"/>
    </source>
</evidence>
<proteinExistence type="predicted"/>
<protein>
    <recommendedName>
        <fullName evidence="3">GCN5-related N-acetyltransferase</fullName>
    </recommendedName>
</protein>
<sequence length="110" mass="11938">MPRRTVPDPTRAALEQSWLTLTRETLPALAAAREWPVNADHCFQRILLDAACEGVWYDRIAGRPAYAFAPTDLLTAAVALGEAAAVGTADLPALNARSLAWRRARSQPKG</sequence>
<evidence type="ECO:0000313" key="1">
    <source>
        <dbReference type="EMBL" id="SFS00501.1"/>
    </source>
</evidence>
<dbReference type="STRING" id="1166337.SAMN05192580_2514"/>